<accession>A0A7S2FLE3</accession>
<dbReference type="AlphaFoldDB" id="A0A7S2FLE3"/>
<organism evidence="1">
    <name type="scientific">Haptolina brevifila</name>
    <dbReference type="NCBI Taxonomy" id="156173"/>
    <lineage>
        <taxon>Eukaryota</taxon>
        <taxon>Haptista</taxon>
        <taxon>Haptophyta</taxon>
        <taxon>Prymnesiophyceae</taxon>
        <taxon>Prymnesiales</taxon>
        <taxon>Prymnesiaceae</taxon>
        <taxon>Haptolina</taxon>
    </lineage>
</organism>
<gene>
    <name evidence="1" type="ORF">CBRE1094_LOCUS2672</name>
</gene>
<name>A0A7S2FLE3_9EUKA</name>
<dbReference type="EMBL" id="HBGU01004979">
    <property type="protein sequence ID" value="CAD9401241.1"/>
    <property type="molecule type" value="Transcribed_RNA"/>
</dbReference>
<protein>
    <submittedName>
        <fullName evidence="1">Uncharacterized protein</fullName>
    </submittedName>
</protein>
<proteinExistence type="predicted"/>
<evidence type="ECO:0000313" key="1">
    <source>
        <dbReference type="EMBL" id="CAD9401241.1"/>
    </source>
</evidence>
<reference evidence="1" key="1">
    <citation type="submission" date="2021-01" db="EMBL/GenBank/DDBJ databases">
        <authorList>
            <person name="Corre E."/>
            <person name="Pelletier E."/>
            <person name="Niang G."/>
            <person name="Scheremetjew M."/>
            <person name="Finn R."/>
            <person name="Kale V."/>
            <person name="Holt S."/>
            <person name="Cochrane G."/>
            <person name="Meng A."/>
            <person name="Brown T."/>
            <person name="Cohen L."/>
        </authorList>
    </citation>
    <scope>NUCLEOTIDE SEQUENCE</scope>
    <source>
        <strain evidence="1">UTEX LB 985</strain>
    </source>
</reference>
<sequence>MLDGHVVCEVNGGGEANGMCVELARVGCEYDYVARRLGIRCGFPQLGEPSKRHVHTVNACLCRPTACLLALAAAAGDEGDPLQALPDAQRAMYVCGMAQARGCASGVDLS</sequence>